<dbReference type="GO" id="GO:0003723">
    <property type="term" value="F:RNA binding"/>
    <property type="evidence" value="ECO:0007669"/>
    <property type="project" value="UniProtKB-KW"/>
</dbReference>
<feature type="region of interest" description="Disordered" evidence="4">
    <location>
        <begin position="19"/>
        <end position="61"/>
    </location>
</feature>
<sequence length="157" mass="16598">MQLRTMMAVTGFPATGDTPGGAWSGLGGDAMELRPRRPAHRPAAPPRAPRAGLGRAEVTGGYRDDTSYVSRATAELEAASKGRARVQGLVRVPLGVGLPAFLQNRFAGDAREQLLETLQTLGVQFPPAQDPVRVPPEPGEPLTPKPVAGEEENDPVE</sequence>
<dbReference type="Proteomes" id="UP000694560">
    <property type="component" value="Unplaced"/>
</dbReference>
<evidence type="ECO:0000313" key="5">
    <source>
        <dbReference type="Ensembl" id="ENSMCSP00000013349.1"/>
    </source>
</evidence>
<keyword evidence="3" id="KW-0539">Nucleus</keyword>
<accession>A0A8C5TV90</accession>
<dbReference type="Ensembl" id="ENSMCST00000013699.1">
    <property type="protein sequence ID" value="ENSMCSP00000013349.1"/>
    <property type="gene ID" value="ENSMCSG00000009472.1"/>
</dbReference>
<dbReference type="AlphaFoldDB" id="A0A8C5TV90"/>
<keyword evidence="2" id="KW-0694">RNA-binding</keyword>
<reference evidence="5" key="1">
    <citation type="submission" date="2025-08" db="UniProtKB">
        <authorList>
            <consortium name="Ensembl"/>
        </authorList>
    </citation>
    <scope>IDENTIFICATION</scope>
</reference>
<feature type="region of interest" description="Disordered" evidence="4">
    <location>
        <begin position="124"/>
        <end position="157"/>
    </location>
</feature>
<evidence type="ECO:0000313" key="6">
    <source>
        <dbReference type="Proteomes" id="UP000694560"/>
    </source>
</evidence>
<protein>
    <submittedName>
        <fullName evidence="5">Uncharacterized protein</fullName>
    </submittedName>
</protein>
<name>A0A8C5TV90_9PASS</name>
<dbReference type="Gene3D" id="3.90.79.10">
    <property type="entry name" value="Nucleoside Triphosphate Pyrophosphohydrolase"/>
    <property type="match status" value="1"/>
</dbReference>
<proteinExistence type="predicted"/>
<dbReference type="Pfam" id="PF22327">
    <property type="entry name" value="Nudt16-like"/>
    <property type="match status" value="1"/>
</dbReference>
<evidence type="ECO:0000256" key="3">
    <source>
        <dbReference type="ARBA" id="ARBA00023242"/>
    </source>
</evidence>
<keyword evidence="6" id="KW-1185">Reference proteome</keyword>
<evidence type="ECO:0000256" key="2">
    <source>
        <dbReference type="ARBA" id="ARBA00022884"/>
    </source>
</evidence>
<organism evidence="5 6">
    <name type="scientific">Malurus cyaneus samueli</name>
    <dbReference type="NCBI Taxonomy" id="2593467"/>
    <lineage>
        <taxon>Eukaryota</taxon>
        <taxon>Metazoa</taxon>
        <taxon>Chordata</taxon>
        <taxon>Craniata</taxon>
        <taxon>Vertebrata</taxon>
        <taxon>Euteleostomi</taxon>
        <taxon>Archelosauria</taxon>
        <taxon>Archosauria</taxon>
        <taxon>Dinosauria</taxon>
        <taxon>Saurischia</taxon>
        <taxon>Theropoda</taxon>
        <taxon>Coelurosauria</taxon>
        <taxon>Aves</taxon>
        <taxon>Neognathae</taxon>
        <taxon>Neoaves</taxon>
        <taxon>Telluraves</taxon>
        <taxon>Australaves</taxon>
        <taxon>Passeriformes</taxon>
        <taxon>Meliphagoidea</taxon>
        <taxon>Maluridae</taxon>
        <taxon>Malurus</taxon>
    </lineage>
</organism>
<feature type="compositionally biased region" description="Pro residues" evidence="4">
    <location>
        <begin position="133"/>
        <end position="144"/>
    </location>
</feature>
<evidence type="ECO:0000256" key="1">
    <source>
        <dbReference type="ARBA" id="ARBA00004123"/>
    </source>
</evidence>
<comment type="subcellular location">
    <subcellularLocation>
        <location evidence="1">Nucleus</location>
    </subcellularLocation>
</comment>
<dbReference type="GO" id="GO:0005634">
    <property type="term" value="C:nucleus"/>
    <property type="evidence" value="ECO:0007669"/>
    <property type="project" value="UniProtKB-SubCell"/>
</dbReference>
<dbReference type="InterPro" id="IPR054754">
    <property type="entry name" value="NudT16"/>
</dbReference>
<feature type="compositionally biased region" description="Gly residues" evidence="4">
    <location>
        <begin position="19"/>
        <end position="28"/>
    </location>
</feature>
<evidence type="ECO:0000256" key="4">
    <source>
        <dbReference type="SAM" id="MobiDB-lite"/>
    </source>
</evidence>
<reference evidence="5" key="2">
    <citation type="submission" date="2025-09" db="UniProtKB">
        <authorList>
            <consortium name="Ensembl"/>
        </authorList>
    </citation>
    <scope>IDENTIFICATION</scope>
</reference>
<dbReference type="OrthoDB" id="5950381at2759"/>